<organism evidence="12">
    <name type="scientific">Brachypodium distachyon</name>
    <name type="common">Purple false brome</name>
    <name type="synonym">Trachynia distachya</name>
    <dbReference type="NCBI Taxonomy" id="15368"/>
    <lineage>
        <taxon>Eukaryota</taxon>
        <taxon>Viridiplantae</taxon>
        <taxon>Streptophyta</taxon>
        <taxon>Embryophyta</taxon>
        <taxon>Tracheophyta</taxon>
        <taxon>Spermatophyta</taxon>
        <taxon>Magnoliopsida</taxon>
        <taxon>Liliopsida</taxon>
        <taxon>Poales</taxon>
        <taxon>Poaceae</taxon>
        <taxon>BOP clade</taxon>
        <taxon>Pooideae</taxon>
        <taxon>Stipodae</taxon>
        <taxon>Brachypodieae</taxon>
        <taxon>Brachypodium</taxon>
    </lineage>
</organism>
<keyword evidence="14" id="KW-1185">Reference proteome</keyword>
<evidence type="ECO:0000256" key="10">
    <source>
        <dbReference type="RuleBase" id="RU000682"/>
    </source>
</evidence>
<evidence type="ECO:0000256" key="2">
    <source>
        <dbReference type="ARBA" id="ARBA00022473"/>
    </source>
</evidence>
<dbReference type="PANTHER" id="PTHR45940">
    <property type="entry name" value="WUSCHEL-RELATED HOMEOBOX 1-RELATED"/>
    <property type="match status" value="1"/>
</dbReference>
<dbReference type="AlphaFoldDB" id="I1HMF9"/>
<dbReference type="KEGG" id="bdi:100842843"/>
<evidence type="ECO:0000256" key="8">
    <source>
        <dbReference type="ARBA" id="ARBA00024040"/>
    </source>
</evidence>
<evidence type="ECO:0000313" key="13">
    <source>
        <dbReference type="EnsemblPlants" id="KQK07789"/>
    </source>
</evidence>
<reference evidence="12 13" key="1">
    <citation type="journal article" date="2010" name="Nature">
        <title>Genome sequencing and analysis of the model grass Brachypodium distachyon.</title>
        <authorList>
            <consortium name="International Brachypodium Initiative"/>
        </authorList>
    </citation>
    <scope>NUCLEOTIDE SEQUENCE [LARGE SCALE GENOMIC DNA]</scope>
    <source>
        <strain evidence="12 13">Bd21</strain>
    </source>
</reference>
<dbReference type="SMART" id="SM00389">
    <property type="entry name" value="HOX"/>
    <property type="match status" value="1"/>
</dbReference>
<evidence type="ECO:0000256" key="4">
    <source>
        <dbReference type="ARBA" id="ARBA00023125"/>
    </source>
</evidence>
<evidence type="ECO:0000259" key="11">
    <source>
        <dbReference type="PROSITE" id="PS50071"/>
    </source>
</evidence>
<dbReference type="EMBL" id="CM000881">
    <property type="protein sequence ID" value="KQK07789.1"/>
    <property type="molecule type" value="Genomic_DNA"/>
</dbReference>
<sequence>MPAAAAVAAVSSAAATGTTRWCPTAEQLMVLEEMYRGGLRTPNASQIQQITAHLAHYGRIEGKNVFYWFQNHKARDRQKLRRRLCMTHHLLSCAAAAAAVQQAQHHHYYAAAAAAGQFLGGPAGGGAGHPMAQQQQQQYYSAASAMACPAGGFDQHHYQLLPASPMAAACYPAQLQPSSRCAGGVSPVPAPAQPNQFLQYQQQGGGSPEFSLGRLGSFGVVVDQEEADTCRSGYDYQQQLAAARMEAAETTSFCRPPLKTLELFPGASVKDEQLA</sequence>
<dbReference type="GO" id="GO:0003677">
    <property type="term" value="F:DNA binding"/>
    <property type="evidence" value="ECO:0007669"/>
    <property type="project" value="UniProtKB-UniRule"/>
</dbReference>
<dbReference type="InterPro" id="IPR001356">
    <property type="entry name" value="HD"/>
</dbReference>
<reference evidence="13" key="3">
    <citation type="submission" date="2018-08" db="UniProtKB">
        <authorList>
            <consortium name="EnsemblPlants"/>
        </authorList>
    </citation>
    <scope>IDENTIFICATION</scope>
    <source>
        <strain evidence="13">cv. Bd21</strain>
    </source>
</reference>
<dbReference type="FunFam" id="1.10.10.60:FF:000146">
    <property type="entry name" value="WUSCHEL-related homeobox 4"/>
    <property type="match status" value="1"/>
</dbReference>
<keyword evidence="7 9" id="KW-0539">Nucleus</keyword>
<evidence type="ECO:0000256" key="3">
    <source>
        <dbReference type="ARBA" id="ARBA00023015"/>
    </source>
</evidence>
<dbReference type="Gramene" id="KQK07789">
    <property type="protein sequence ID" value="KQK07789"/>
    <property type="gene ID" value="BRADI_2g37650v3"/>
</dbReference>
<accession>I1HMF9</accession>
<proteinExistence type="inferred from homology"/>
<evidence type="ECO:0000313" key="12">
    <source>
        <dbReference type="EMBL" id="KQK07789.1"/>
    </source>
</evidence>
<dbReference type="PANTHER" id="PTHR45940:SF46">
    <property type="entry name" value="WUSCHEL-RELATED HOMEOBOX 2-RELATED"/>
    <property type="match status" value="1"/>
</dbReference>
<name>I1HMF9_BRADI</name>
<keyword evidence="6" id="KW-0804">Transcription</keyword>
<evidence type="ECO:0000256" key="5">
    <source>
        <dbReference type="ARBA" id="ARBA00023155"/>
    </source>
</evidence>
<keyword evidence="3" id="KW-0805">Transcription regulation</keyword>
<comment type="similarity">
    <text evidence="8">Belongs to the WUS homeobox family.</text>
</comment>
<evidence type="ECO:0000256" key="9">
    <source>
        <dbReference type="PROSITE-ProRule" id="PRU00108"/>
    </source>
</evidence>
<dbReference type="Proteomes" id="UP000008810">
    <property type="component" value="Chromosome 2"/>
</dbReference>
<gene>
    <name evidence="13" type="primary">LOC100842843</name>
    <name evidence="12" type="ORF">BRADI_2g37650v3</name>
</gene>
<reference evidence="12" key="2">
    <citation type="submission" date="2017-06" db="EMBL/GenBank/DDBJ databases">
        <title>WGS assembly of Brachypodium distachyon.</title>
        <authorList>
            <consortium name="The International Brachypodium Initiative"/>
            <person name="Lucas S."/>
            <person name="Harmon-Smith M."/>
            <person name="Lail K."/>
            <person name="Tice H."/>
            <person name="Grimwood J."/>
            <person name="Bruce D."/>
            <person name="Barry K."/>
            <person name="Shu S."/>
            <person name="Lindquist E."/>
            <person name="Wang M."/>
            <person name="Pitluck S."/>
            <person name="Vogel J.P."/>
            <person name="Garvin D.F."/>
            <person name="Mockler T.C."/>
            <person name="Schmutz J."/>
            <person name="Rokhsar D."/>
            <person name="Bevan M.W."/>
        </authorList>
    </citation>
    <scope>NUCLEOTIDE SEQUENCE</scope>
    <source>
        <strain evidence="12">Bd21</strain>
    </source>
</reference>
<dbReference type="eggNOG" id="ENOG502S13K">
    <property type="taxonomic scope" value="Eukaryota"/>
</dbReference>
<dbReference type="GO" id="GO:0003700">
    <property type="term" value="F:DNA-binding transcription factor activity"/>
    <property type="evidence" value="ECO:0007669"/>
    <property type="project" value="InterPro"/>
</dbReference>
<evidence type="ECO:0000256" key="6">
    <source>
        <dbReference type="ARBA" id="ARBA00023163"/>
    </source>
</evidence>
<feature type="domain" description="Homeobox" evidence="11">
    <location>
        <begin position="14"/>
        <end position="79"/>
    </location>
</feature>
<evidence type="ECO:0000256" key="7">
    <source>
        <dbReference type="ARBA" id="ARBA00023242"/>
    </source>
</evidence>
<dbReference type="EnsemblPlants" id="KQK07789">
    <property type="protein sequence ID" value="KQK07789"/>
    <property type="gene ID" value="BRADI_2g37650v3"/>
</dbReference>
<dbReference type="InterPro" id="IPR044555">
    <property type="entry name" value="WUSCHEL-like"/>
</dbReference>
<evidence type="ECO:0000256" key="1">
    <source>
        <dbReference type="ARBA" id="ARBA00004123"/>
    </source>
</evidence>
<dbReference type="Pfam" id="PF00046">
    <property type="entry name" value="Homeodomain"/>
    <property type="match status" value="1"/>
</dbReference>
<feature type="DNA-binding region" description="Homeobox" evidence="9">
    <location>
        <begin position="16"/>
        <end position="80"/>
    </location>
</feature>
<dbReference type="Gene3D" id="1.10.10.60">
    <property type="entry name" value="Homeodomain-like"/>
    <property type="match status" value="1"/>
</dbReference>
<comment type="subcellular location">
    <subcellularLocation>
        <location evidence="1 9 10">Nucleus</location>
    </subcellularLocation>
</comment>
<dbReference type="GO" id="GO:0005634">
    <property type="term" value="C:nucleus"/>
    <property type="evidence" value="ECO:0007669"/>
    <property type="project" value="UniProtKB-SubCell"/>
</dbReference>
<protein>
    <recommendedName>
        <fullName evidence="11">Homeobox domain-containing protein</fullName>
    </recommendedName>
</protein>
<dbReference type="SUPFAM" id="SSF46689">
    <property type="entry name" value="Homeodomain-like"/>
    <property type="match status" value="1"/>
</dbReference>
<dbReference type="GO" id="GO:0099402">
    <property type="term" value="P:plant organ development"/>
    <property type="evidence" value="ECO:0007669"/>
    <property type="project" value="InterPro"/>
</dbReference>
<keyword evidence="5 9" id="KW-0371">Homeobox</keyword>
<dbReference type="RefSeq" id="XP_003566641.3">
    <property type="nucleotide sequence ID" value="XM_003566593.4"/>
</dbReference>
<keyword evidence="2" id="KW-0217">Developmental protein</keyword>
<dbReference type="PROSITE" id="PS50071">
    <property type="entry name" value="HOMEOBOX_2"/>
    <property type="match status" value="1"/>
</dbReference>
<dbReference type="OrthoDB" id="1932526at2759"/>
<dbReference type="InterPro" id="IPR009057">
    <property type="entry name" value="Homeodomain-like_sf"/>
</dbReference>
<dbReference type="GeneID" id="100842843"/>
<evidence type="ECO:0000313" key="14">
    <source>
        <dbReference type="Proteomes" id="UP000008810"/>
    </source>
</evidence>
<dbReference type="HOGENOM" id="CLU_070454_1_0_1"/>
<dbReference type="OMA" id="FHYQGGG"/>
<dbReference type="STRING" id="15368.I1HMF9"/>
<dbReference type="CDD" id="cd00086">
    <property type="entry name" value="homeodomain"/>
    <property type="match status" value="1"/>
</dbReference>
<keyword evidence="4 9" id="KW-0238">DNA-binding</keyword>